<dbReference type="Gramene" id="Psat07G0051500-T1">
    <property type="protein sequence ID" value="KAI5383131.1"/>
    <property type="gene ID" value="KIW84_070515"/>
</dbReference>
<protein>
    <recommendedName>
        <fullName evidence="1">F-box domain-containing protein</fullName>
    </recommendedName>
</protein>
<dbReference type="InterPro" id="IPR001810">
    <property type="entry name" value="F-box_dom"/>
</dbReference>
<comment type="caution">
    <text evidence="2">The sequence shown here is derived from an EMBL/GenBank/DDBJ whole genome shotgun (WGS) entry which is preliminary data.</text>
</comment>
<gene>
    <name evidence="2" type="ORF">KIW84_070515</name>
</gene>
<dbReference type="Pfam" id="PF00646">
    <property type="entry name" value="F-box"/>
    <property type="match status" value="1"/>
</dbReference>
<feature type="non-terminal residue" evidence="2">
    <location>
        <position position="110"/>
    </location>
</feature>
<evidence type="ECO:0000313" key="2">
    <source>
        <dbReference type="EMBL" id="KAI5383131.1"/>
    </source>
</evidence>
<keyword evidence="3" id="KW-1185">Reference proteome</keyword>
<proteinExistence type="predicted"/>
<dbReference type="PANTHER" id="PTHR34223:SF51">
    <property type="entry name" value="OS06G0556300 PROTEIN"/>
    <property type="match status" value="1"/>
</dbReference>
<sequence length="110" mass="13103">ICIAVHLFDPKICQSLCINYLGWLVIYLYYSSHIYLRYIYFVDIISDLSDCILIHILSFMDAQEAVQTCILSKRWINVWKKLHTLTLLDYSELSGKLFEHFVFKFLSLRD</sequence>
<dbReference type="EMBL" id="JAMSHJ010000007">
    <property type="protein sequence ID" value="KAI5383131.1"/>
    <property type="molecule type" value="Genomic_DNA"/>
</dbReference>
<evidence type="ECO:0000313" key="3">
    <source>
        <dbReference type="Proteomes" id="UP001058974"/>
    </source>
</evidence>
<dbReference type="SUPFAM" id="SSF81383">
    <property type="entry name" value="F-box domain"/>
    <property type="match status" value="1"/>
</dbReference>
<dbReference type="InterPro" id="IPR036047">
    <property type="entry name" value="F-box-like_dom_sf"/>
</dbReference>
<dbReference type="Proteomes" id="UP001058974">
    <property type="component" value="Chromosome 7"/>
</dbReference>
<feature type="non-terminal residue" evidence="2">
    <location>
        <position position="1"/>
    </location>
</feature>
<dbReference type="InterPro" id="IPR053781">
    <property type="entry name" value="F-box_AtFBL13-like"/>
</dbReference>
<evidence type="ECO:0000259" key="1">
    <source>
        <dbReference type="Pfam" id="PF00646"/>
    </source>
</evidence>
<organism evidence="2 3">
    <name type="scientific">Pisum sativum</name>
    <name type="common">Garden pea</name>
    <name type="synonym">Lathyrus oleraceus</name>
    <dbReference type="NCBI Taxonomy" id="3888"/>
    <lineage>
        <taxon>Eukaryota</taxon>
        <taxon>Viridiplantae</taxon>
        <taxon>Streptophyta</taxon>
        <taxon>Embryophyta</taxon>
        <taxon>Tracheophyta</taxon>
        <taxon>Spermatophyta</taxon>
        <taxon>Magnoliopsida</taxon>
        <taxon>eudicotyledons</taxon>
        <taxon>Gunneridae</taxon>
        <taxon>Pentapetalae</taxon>
        <taxon>rosids</taxon>
        <taxon>fabids</taxon>
        <taxon>Fabales</taxon>
        <taxon>Fabaceae</taxon>
        <taxon>Papilionoideae</taxon>
        <taxon>50 kb inversion clade</taxon>
        <taxon>NPAAA clade</taxon>
        <taxon>Hologalegina</taxon>
        <taxon>IRL clade</taxon>
        <taxon>Fabeae</taxon>
        <taxon>Lathyrus</taxon>
    </lineage>
</organism>
<feature type="domain" description="F-box" evidence="1">
    <location>
        <begin position="45"/>
        <end position="83"/>
    </location>
</feature>
<accession>A0A9D4VI03</accession>
<dbReference type="AlphaFoldDB" id="A0A9D4VI03"/>
<dbReference type="CDD" id="cd22160">
    <property type="entry name" value="F-box_AtFBL13-like"/>
    <property type="match status" value="1"/>
</dbReference>
<name>A0A9D4VI03_PEA</name>
<dbReference type="InterPro" id="IPR053197">
    <property type="entry name" value="F-box_SCFL_complex_component"/>
</dbReference>
<dbReference type="Gene3D" id="1.20.1280.50">
    <property type="match status" value="1"/>
</dbReference>
<dbReference type="PANTHER" id="PTHR34223">
    <property type="entry name" value="OS11G0201299 PROTEIN"/>
    <property type="match status" value="1"/>
</dbReference>
<reference evidence="2 3" key="1">
    <citation type="journal article" date="2022" name="Nat. Genet.">
        <title>Improved pea reference genome and pan-genome highlight genomic features and evolutionary characteristics.</title>
        <authorList>
            <person name="Yang T."/>
            <person name="Liu R."/>
            <person name="Luo Y."/>
            <person name="Hu S."/>
            <person name="Wang D."/>
            <person name="Wang C."/>
            <person name="Pandey M.K."/>
            <person name="Ge S."/>
            <person name="Xu Q."/>
            <person name="Li N."/>
            <person name="Li G."/>
            <person name="Huang Y."/>
            <person name="Saxena R.K."/>
            <person name="Ji Y."/>
            <person name="Li M."/>
            <person name="Yan X."/>
            <person name="He Y."/>
            <person name="Liu Y."/>
            <person name="Wang X."/>
            <person name="Xiang C."/>
            <person name="Varshney R.K."/>
            <person name="Ding H."/>
            <person name="Gao S."/>
            <person name="Zong X."/>
        </authorList>
    </citation>
    <scope>NUCLEOTIDE SEQUENCE [LARGE SCALE GENOMIC DNA]</scope>
    <source>
        <strain evidence="2 3">cv. Zhongwan 6</strain>
    </source>
</reference>